<dbReference type="SUPFAM" id="SSF52540">
    <property type="entry name" value="P-loop containing nucleoside triphosphate hydrolases"/>
    <property type="match status" value="1"/>
</dbReference>
<evidence type="ECO:0000256" key="2">
    <source>
        <dbReference type="ARBA" id="ARBA00022475"/>
    </source>
</evidence>
<dbReference type="AlphaFoldDB" id="A0A3M4S5G1"/>
<evidence type="ECO:0000313" key="10">
    <source>
        <dbReference type="Proteomes" id="UP000276615"/>
    </source>
</evidence>
<evidence type="ECO:0000256" key="4">
    <source>
        <dbReference type="ARBA" id="ARBA00022840"/>
    </source>
</evidence>
<dbReference type="InterPro" id="IPR003593">
    <property type="entry name" value="AAA+_ATPase"/>
</dbReference>
<dbReference type="Pfam" id="PF00005">
    <property type="entry name" value="ABC_tran"/>
    <property type="match status" value="1"/>
</dbReference>
<dbReference type="NCBIfam" id="TIGR01187">
    <property type="entry name" value="potA"/>
    <property type="match status" value="1"/>
</dbReference>
<protein>
    <recommendedName>
        <fullName evidence="7">Spermidine/putrescine import ATP-binding protein PotA</fullName>
        <ecNumber evidence="7">7.6.2.11</ecNumber>
    </recommendedName>
</protein>
<dbReference type="InterPro" id="IPR017871">
    <property type="entry name" value="ABC_transporter-like_CS"/>
</dbReference>
<dbReference type="SMART" id="SM00382">
    <property type="entry name" value="AAA"/>
    <property type="match status" value="1"/>
</dbReference>
<dbReference type="InterPro" id="IPR050093">
    <property type="entry name" value="ABC_SmlMolc_Importer"/>
</dbReference>
<dbReference type="InterPro" id="IPR013611">
    <property type="entry name" value="Transp-assoc_OB_typ2"/>
</dbReference>
<comment type="catalytic activity">
    <reaction evidence="7">
        <text>ATP + H2O + polyamine-[polyamine-binding protein]Side 1 = ADP + phosphate + polyamineSide 2 + [polyamine-binding protein]Side 1.</text>
        <dbReference type="EC" id="7.6.2.11"/>
    </reaction>
</comment>
<dbReference type="PANTHER" id="PTHR42781:SF6">
    <property type="entry name" value="SPERMIDINE_PUTRESCINE IMPORT ATP-BINDING PROTEIN POTA"/>
    <property type="match status" value="1"/>
</dbReference>
<comment type="function">
    <text evidence="7">Part of the ABC transporter complex PotABCD involved in spermidine/putrescine import. Responsible for energy coupling to the transport system.</text>
</comment>
<keyword evidence="1 7" id="KW-0813">Transport</keyword>
<keyword evidence="6 7" id="KW-0472">Membrane</keyword>
<dbReference type="PROSITE" id="PS00211">
    <property type="entry name" value="ABC_TRANSPORTER_1"/>
    <property type="match status" value="1"/>
</dbReference>
<comment type="similarity">
    <text evidence="7">Belongs to the ABC transporter superfamily. Spermidine/putrescine importer (TC 3.A.1.11.1) family.</text>
</comment>
<evidence type="ECO:0000313" key="9">
    <source>
        <dbReference type="EMBL" id="RMR10195.1"/>
    </source>
</evidence>
<evidence type="ECO:0000256" key="7">
    <source>
        <dbReference type="RuleBase" id="RU364083"/>
    </source>
</evidence>
<evidence type="ECO:0000256" key="6">
    <source>
        <dbReference type="ARBA" id="ARBA00023136"/>
    </source>
</evidence>
<evidence type="ECO:0000256" key="1">
    <source>
        <dbReference type="ARBA" id="ARBA00022448"/>
    </source>
</evidence>
<gene>
    <name evidence="7" type="primary">potA</name>
    <name evidence="9" type="ORF">ALP92_03825</name>
</gene>
<feature type="domain" description="ABC transporter" evidence="8">
    <location>
        <begin position="10"/>
        <end position="241"/>
    </location>
</feature>
<accession>A0A3M4S5G1</accession>
<dbReference type="InterPro" id="IPR005893">
    <property type="entry name" value="PotA-like"/>
</dbReference>
<dbReference type="GO" id="GO:0043190">
    <property type="term" value="C:ATP-binding cassette (ABC) transporter complex"/>
    <property type="evidence" value="ECO:0007669"/>
    <property type="project" value="InterPro"/>
</dbReference>
<dbReference type="FunFam" id="3.40.50.300:FF:000042">
    <property type="entry name" value="Maltose/maltodextrin ABC transporter, ATP-binding protein"/>
    <property type="match status" value="1"/>
</dbReference>
<dbReference type="Gene3D" id="3.40.190.10">
    <property type="entry name" value="Periplasmic binding protein-like II"/>
    <property type="match status" value="2"/>
</dbReference>
<keyword evidence="4 7" id="KW-0067">ATP-binding</keyword>
<dbReference type="Gene3D" id="2.40.50.100">
    <property type="match status" value="1"/>
</dbReference>
<dbReference type="EC" id="7.6.2.11" evidence="7"/>
<keyword evidence="2 7" id="KW-1003">Cell membrane</keyword>
<dbReference type="Gene3D" id="3.40.50.300">
    <property type="entry name" value="P-loop containing nucleotide triphosphate hydrolases"/>
    <property type="match status" value="1"/>
</dbReference>
<dbReference type="Pfam" id="PF08402">
    <property type="entry name" value="TOBE_2"/>
    <property type="match status" value="1"/>
</dbReference>
<evidence type="ECO:0000256" key="5">
    <source>
        <dbReference type="ARBA" id="ARBA00022967"/>
    </source>
</evidence>
<proteinExistence type="inferred from homology"/>
<dbReference type="Pfam" id="PF13416">
    <property type="entry name" value="SBP_bac_8"/>
    <property type="match status" value="1"/>
</dbReference>
<sequence length="722" mass="79717">MTSNNASAYVRFKGVEKSYDGLKTVVKRLDLDAAQGEFLTLLGPSGSGKTTSLMMLAGFETPTQGQIFLAGEAIESVPAHRRGIGMVFQNYALFPHMSVAENMAFPLQVRGMQRHEIETRVKKALHMVRLGDLAQRYPAQLSGGQQQRIALARALIFEPKLVLMDEPLGALDKQLREQMQLEIRRLHRELGLTVVFVTHDQSEALMLSDRVAIFNDGVIQQIDTPQALYERPANSFVATFMGDTNVLPGVMGTFSAERCEVQLDQGIQLFARTTPGLASGSRTSLSIRSERVILDGDERYDSRLAGRIEECIYLGDHVRVRLNVAGNREFSVKVPIAQMQPHWREGHSLPACWHSSDASALDARSAYPTLPHVDDFRILAMLKRIAALTVLAAFGGQVNAESLTVVSFGGLNKDAQDKAFYQPFAAAGKGTVQAGEYNGEMAKIRAMVQTRQVSWDMVEVESPDLIRGCAEGLFEPLDWSKLGDASQFVNGAVSECGAGIFLWSTTLTYDSAKLKTAPTSWVSFWDTKTFPGKRGLRKSAKFTLEVALLADGVKPAELYQVLSTPEGVDRAFKKLDQIKSDIQWWEAGAQPLQWLVAGDVVMTTAYNGRVSAAQSEGHAFKIVWNQSLYDIDSWAIVKGSPHRALGEQFIAFANQAQNQKVFAQNIPYGPTNKDTLPLIDAKTREQLPTAPANLESALQVDTSFWIDHGEELEQRFNAWAAR</sequence>
<dbReference type="SUPFAM" id="SSF53850">
    <property type="entry name" value="Periplasmic binding protein-like II"/>
    <property type="match status" value="1"/>
</dbReference>
<name>A0A3M4S5G1_9PSED</name>
<dbReference type="GO" id="GO:0005524">
    <property type="term" value="F:ATP binding"/>
    <property type="evidence" value="ECO:0007669"/>
    <property type="project" value="UniProtKB-KW"/>
</dbReference>
<dbReference type="InterPro" id="IPR027417">
    <property type="entry name" value="P-loop_NTPase"/>
</dbReference>
<keyword evidence="5 7" id="KW-1278">Translocase</keyword>
<dbReference type="GO" id="GO:0016887">
    <property type="term" value="F:ATP hydrolysis activity"/>
    <property type="evidence" value="ECO:0007669"/>
    <property type="project" value="InterPro"/>
</dbReference>
<organism evidence="9 10">
    <name type="scientific">Pseudomonas syringae pv. primulae</name>
    <dbReference type="NCBI Taxonomy" id="251707"/>
    <lineage>
        <taxon>Bacteria</taxon>
        <taxon>Pseudomonadati</taxon>
        <taxon>Pseudomonadota</taxon>
        <taxon>Gammaproteobacteria</taxon>
        <taxon>Pseudomonadales</taxon>
        <taxon>Pseudomonadaceae</taxon>
        <taxon>Pseudomonas</taxon>
    </lineage>
</organism>
<dbReference type="PROSITE" id="PS50893">
    <property type="entry name" value="ABC_TRANSPORTER_2"/>
    <property type="match status" value="1"/>
</dbReference>
<dbReference type="InterPro" id="IPR008995">
    <property type="entry name" value="Mo/tungstate-bd_C_term_dom"/>
</dbReference>
<dbReference type="InterPro" id="IPR003439">
    <property type="entry name" value="ABC_transporter-like_ATP-bd"/>
</dbReference>
<comment type="subunit">
    <text evidence="7">The complex is composed of two ATP-binding proteins (PotA), two transmembrane proteins (PotB and PotC) and a solute-binding protein (PotD).</text>
</comment>
<dbReference type="InterPro" id="IPR006059">
    <property type="entry name" value="SBP"/>
</dbReference>
<dbReference type="SUPFAM" id="SSF50331">
    <property type="entry name" value="MOP-like"/>
    <property type="match status" value="1"/>
</dbReference>
<keyword evidence="3 7" id="KW-0547">Nucleotide-binding</keyword>
<comment type="caution">
    <text evidence="9">The sequence shown here is derived from an EMBL/GenBank/DDBJ whole genome shotgun (WGS) entry which is preliminary data.</text>
</comment>
<evidence type="ECO:0000256" key="3">
    <source>
        <dbReference type="ARBA" id="ARBA00022741"/>
    </source>
</evidence>
<dbReference type="CDD" id="cd13589">
    <property type="entry name" value="PBP2_polyamine_RpCGA009"/>
    <property type="match status" value="1"/>
</dbReference>
<dbReference type="GO" id="GO:0015417">
    <property type="term" value="F:ABC-type polyamine transporter activity"/>
    <property type="evidence" value="ECO:0007669"/>
    <property type="project" value="UniProtKB-EC"/>
</dbReference>
<reference evidence="9 10" key="1">
    <citation type="submission" date="2018-08" db="EMBL/GenBank/DDBJ databases">
        <title>Recombination of ecologically and evolutionarily significant loci maintains genetic cohesion in the Pseudomonas syringae species complex.</title>
        <authorList>
            <person name="Dillon M."/>
            <person name="Thakur S."/>
            <person name="Almeida R.N.D."/>
            <person name="Weir B.S."/>
            <person name="Guttman D.S."/>
        </authorList>
    </citation>
    <scope>NUCLEOTIDE SEQUENCE [LARGE SCALE GENOMIC DNA]</scope>
    <source>
        <strain evidence="9 10">ICMP 8670</strain>
    </source>
</reference>
<evidence type="ECO:0000259" key="8">
    <source>
        <dbReference type="PROSITE" id="PS50893"/>
    </source>
</evidence>
<dbReference type="Proteomes" id="UP000276615">
    <property type="component" value="Unassembled WGS sequence"/>
</dbReference>
<dbReference type="EMBL" id="RBRQ01000162">
    <property type="protein sequence ID" value="RMR10195.1"/>
    <property type="molecule type" value="Genomic_DNA"/>
</dbReference>
<dbReference type="PANTHER" id="PTHR42781">
    <property type="entry name" value="SPERMIDINE/PUTRESCINE IMPORT ATP-BINDING PROTEIN POTA"/>
    <property type="match status" value="1"/>
</dbReference>